<dbReference type="GO" id="GO:0016491">
    <property type="term" value="F:oxidoreductase activity"/>
    <property type="evidence" value="ECO:0007669"/>
    <property type="project" value="InterPro"/>
</dbReference>
<gene>
    <name evidence="3" type="ORF">V5E97_29825</name>
</gene>
<evidence type="ECO:0000256" key="1">
    <source>
        <dbReference type="SAM" id="SignalP"/>
    </source>
</evidence>
<dbReference type="PANTHER" id="PTHR43640">
    <property type="entry name" value="OS07G0260300 PROTEIN"/>
    <property type="match status" value="1"/>
</dbReference>
<reference evidence="3" key="1">
    <citation type="submission" date="2024-05" db="EMBL/GenBank/DDBJ databases">
        <title>Planctomycetes of the genus Singulisphaera possess chitinolytic capabilities.</title>
        <authorList>
            <person name="Ivanova A."/>
        </authorList>
    </citation>
    <scope>NUCLEOTIDE SEQUENCE</scope>
    <source>
        <strain evidence="3">Ch08T</strain>
    </source>
</reference>
<sequence length="203" mass="21894">MRKMFLSLAALALVASPAFAGAGKYNSAVAPGDAAPAFSGIPAVLGDKDTTLNLADIKEDVVVVVFLANHCPAVTAYEDRVIDFANDYKGKNVKVVALCVNDMDSDRLPAIKERVKDKSYTFAYGYDASQEVGRAYGAAKTPQFFVLDKTRTIRYTGAFDDNSKEAKVEKKYVRDAVDSVLKGESVEIAETRAVGCGIGYKQK</sequence>
<dbReference type="EMBL" id="CP155447">
    <property type="protein sequence ID" value="XBH02501.1"/>
    <property type="molecule type" value="Genomic_DNA"/>
</dbReference>
<dbReference type="Gene3D" id="3.40.30.10">
    <property type="entry name" value="Glutaredoxin"/>
    <property type="match status" value="1"/>
</dbReference>
<dbReference type="InterPro" id="IPR013740">
    <property type="entry name" value="Redoxin"/>
</dbReference>
<feature type="domain" description="Thioredoxin" evidence="2">
    <location>
        <begin position="29"/>
        <end position="182"/>
    </location>
</feature>
<dbReference type="InterPro" id="IPR036249">
    <property type="entry name" value="Thioredoxin-like_sf"/>
</dbReference>
<evidence type="ECO:0000313" key="3">
    <source>
        <dbReference type="EMBL" id="XBH02501.1"/>
    </source>
</evidence>
<dbReference type="RefSeq" id="WP_406695242.1">
    <property type="nucleotide sequence ID" value="NZ_CP155447.1"/>
</dbReference>
<dbReference type="PANTHER" id="PTHR43640:SF1">
    <property type="entry name" value="THIOREDOXIN-DEPENDENT PEROXIREDOXIN"/>
    <property type="match status" value="1"/>
</dbReference>
<evidence type="ECO:0000259" key="2">
    <source>
        <dbReference type="PROSITE" id="PS51352"/>
    </source>
</evidence>
<accession>A0AAU7CBF7</accession>
<dbReference type="Pfam" id="PF08534">
    <property type="entry name" value="Redoxin"/>
    <property type="match status" value="1"/>
</dbReference>
<dbReference type="InterPro" id="IPR013766">
    <property type="entry name" value="Thioredoxin_domain"/>
</dbReference>
<name>A0AAU7CBF7_9BACT</name>
<feature type="chain" id="PRO_5043660925" evidence="1">
    <location>
        <begin position="21"/>
        <end position="203"/>
    </location>
</feature>
<keyword evidence="1" id="KW-0732">Signal</keyword>
<organism evidence="3">
    <name type="scientific">Singulisphaera sp. Ch08</name>
    <dbReference type="NCBI Taxonomy" id="3120278"/>
    <lineage>
        <taxon>Bacteria</taxon>
        <taxon>Pseudomonadati</taxon>
        <taxon>Planctomycetota</taxon>
        <taxon>Planctomycetia</taxon>
        <taxon>Isosphaerales</taxon>
        <taxon>Isosphaeraceae</taxon>
        <taxon>Singulisphaera</taxon>
    </lineage>
</organism>
<protein>
    <submittedName>
        <fullName evidence="3">Thioredoxin family protein</fullName>
    </submittedName>
</protein>
<dbReference type="AlphaFoldDB" id="A0AAU7CBF7"/>
<dbReference type="InterPro" id="IPR047262">
    <property type="entry name" value="PRX-like1"/>
</dbReference>
<dbReference type="PROSITE" id="PS51352">
    <property type="entry name" value="THIOREDOXIN_2"/>
    <property type="match status" value="1"/>
</dbReference>
<proteinExistence type="predicted"/>
<dbReference type="SUPFAM" id="SSF52833">
    <property type="entry name" value="Thioredoxin-like"/>
    <property type="match status" value="1"/>
</dbReference>
<feature type="signal peptide" evidence="1">
    <location>
        <begin position="1"/>
        <end position="20"/>
    </location>
</feature>
<dbReference type="CDD" id="cd02969">
    <property type="entry name" value="PRX_like1"/>
    <property type="match status" value="1"/>
</dbReference>